<organism evidence="3 4">
    <name type="scientific">Vibrio tritonius</name>
    <dbReference type="NCBI Taxonomy" id="1435069"/>
    <lineage>
        <taxon>Bacteria</taxon>
        <taxon>Pseudomonadati</taxon>
        <taxon>Pseudomonadota</taxon>
        <taxon>Gammaproteobacteria</taxon>
        <taxon>Vibrionales</taxon>
        <taxon>Vibrionaceae</taxon>
        <taxon>Vibrio</taxon>
    </lineage>
</organism>
<keyword evidence="2" id="KW-0449">Lipoprotein</keyword>
<name>A0ABS7YJ82_9VIBR</name>
<dbReference type="Proteomes" id="UP001199044">
    <property type="component" value="Unassembled WGS sequence"/>
</dbReference>
<protein>
    <submittedName>
        <fullName evidence="3">Efflux transporter outer membrane subunit</fullName>
    </submittedName>
</protein>
<accession>A0ABS7YJ82</accession>
<dbReference type="InterPro" id="IPR003423">
    <property type="entry name" value="OMP_efflux"/>
</dbReference>
<dbReference type="PANTHER" id="PTHR30203:SF32">
    <property type="entry name" value="CATION EFFLUX SYSTEM PROTEIN CUSC"/>
    <property type="match status" value="1"/>
</dbReference>
<keyword evidence="2" id="KW-1134">Transmembrane beta strand</keyword>
<evidence type="ECO:0000256" key="2">
    <source>
        <dbReference type="RuleBase" id="RU362097"/>
    </source>
</evidence>
<dbReference type="Gene3D" id="1.20.1600.10">
    <property type="entry name" value="Outer membrane efflux proteins (OEP)"/>
    <property type="match status" value="1"/>
</dbReference>
<evidence type="ECO:0000313" key="4">
    <source>
        <dbReference type="Proteomes" id="UP001199044"/>
    </source>
</evidence>
<keyword evidence="2" id="KW-0812">Transmembrane</keyword>
<reference evidence="4" key="1">
    <citation type="submission" date="2023-07" db="EMBL/GenBank/DDBJ databases">
        <title>Molecular identification of indigenous halophilic bacteria isolated from red sea cost, biodegradation of synthetic dyes and assessment of degraded metabolite toxicity.</title>
        <authorList>
            <person name="Chaieb K."/>
            <person name="Altayb H.N."/>
        </authorList>
    </citation>
    <scope>NUCLEOTIDE SEQUENCE [LARGE SCALE GENOMIC DNA]</scope>
    <source>
        <strain evidence="4">K20</strain>
    </source>
</reference>
<evidence type="ECO:0000256" key="1">
    <source>
        <dbReference type="ARBA" id="ARBA00007613"/>
    </source>
</evidence>
<gene>
    <name evidence="3" type="ORF">LDJ79_03205</name>
</gene>
<keyword evidence="4" id="KW-1185">Reference proteome</keyword>
<dbReference type="EMBL" id="JAIWIU010000015">
    <property type="protein sequence ID" value="MCA2015102.1"/>
    <property type="molecule type" value="Genomic_DNA"/>
</dbReference>
<comment type="subcellular location">
    <subcellularLocation>
        <location evidence="2">Cell outer membrane</location>
        <topology evidence="2">Lipid-anchor</topology>
    </subcellularLocation>
</comment>
<keyword evidence="2" id="KW-0472">Membrane</keyword>
<dbReference type="Gene3D" id="2.20.200.10">
    <property type="entry name" value="Outer membrane efflux proteins (OEP)"/>
    <property type="match status" value="1"/>
</dbReference>
<proteinExistence type="inferred from homology"/>
<dbReference type="InterPro" id="IPR010131">
    <property type="entry name" value="MdtP/NodT-like"/>
</dbReference>
<dbReference type="PROSITE" id="PS51257">
    <property type="entry name" value="PROKAR_LIPOPROTEIN"/>
    <property type="match status" value="1"/>
</dbReference>
<comment type="similarity">
    <text evidence="1 2">Belongs to the outer membrane factor (OMF) (TC 1.B.17) family.</text>
</comment>
<sequence>MKVQKLTSVPLITLAVMLSGCSLVPEYQRPQAPVPAQFANASTNASQSGSAVLDWQGILRDHRLQQVVAMALNNNRDLRVALLNIEKARAQYRIEDSALYPSVTAGLTHTASKTNGSITRSDALKVGISSWEVDLFGRLDSLSQEAMETYLATQETQRSTRMTLVSEVAVDWLNVWAYQQQLALAQQTYQSQLNTLRLTQEMHRLGAASGVDLASVQSSVYSARGDVALYQTNLEQARNALELVVGKGVPEALLPIEDNIDQAIALAPLTDNLSSDVLLQRPDVLYAEHSLKAANANIGAARAAFFPTISLTANAGRSSDQLSDLFSAGHGTWSFIPSISIPIFNAGELRASLDVAKIEEKVEVAQYEQAIQTAFSEVANAFAVRRRIDERLVAKEGEVAANRKTYQLTDALYRNGAESYLNTLTAQRSYYSTEQQLITLKLAELGNRVTLYQVLGGGADATVESVTHTP</sequence>
<dbReference type="PANTHER" id="PTHR30203">
    <property type="entry name" value="OUTER MEMBRANE CATION EFFLUX PROTEIN"/>
    <property type="match status" value="1"/>
</dbReference>
<dbReference type="SUPFAM" id="SSF56954">
    <property type="entry name" value="Outer membrane efflux proteins (OEP)"/>
    <property type="match status" value="1"/>
</dbReference>
<comment type="caution">
    <text evidence="3">The sequence shown here is derived from an EMBL/GenBank/DDBJ whole genome shotgun (WGS) entry which is preliminary data.</text>
</comment>
<dbReference type="Pfam" id="PF02321">
    <property type="entry name" value="OEP"/>
    <property type="match status" value="2"/>
</dbReference>
<dbReference type="NCBIfam" id="TIGR01845">
    <property type="entry name" value="outer_NodT"/>
    <property type="match status" value="1"/>
</dbReference>
<evidence type="ECO:0000313" key="3">
    <source>
        <dbReference type="EMBL" id="MCA2015102.1"/>
    </source>
</evidence>
<dbReference type="RefSeq" id="WP_225249562.1">
    <property type="nucleotide sequence ID" value="NZ_JAIWIU010000015.1"/>
</dbReference>
<keyword evidence="2" id="KW-0564">Palmitate</keyword>